<gene>
    <name evidence="2" type="ORF">QR695_06185</name>
</gene>
<dbReference type="Pfam" id="PF13536">
    <property type="entry name" value="EmrE"/>
    <property type="match status" value="1"/>
</dbReference>
<comment type="caution">
    <text evidence="2">The sequence shown here is derived from an EMBL/GenBank/DDBJ whole genome shotgun (WGS) entry which is preliminary data.</text>
</comment>
<feature type="transmembrane region" description="Helical" evidence="1">
    <location>
        <begin position="127"/>
        <end position="149"/>
    </location>
</feature>
<name>A0ABT7MN22_9BACL</name>
<feature type="transmembrane region" description="Helical" evidence="1">
    <location>
        <begin position="155"/>
        <end position="173"/>
    </location>
</feature>
<feature type="transmembrane region" description="Helical" evidence="1">
    <location>
        <begin position="37"/>
        <end position="56"/>
    </location>
</feature>
<keyword evidence="1" id="KW-1133">Transmembrane helix</keyword>
<evidence type="ECO:0000256" key="1">
    <source>
        <dbReference type="SAM" id="Phobius"/>
    </source>
</evidence>
<dbReference type="InterPro" id="IPR032713">
    <property type="entry name" value="EmrE"/>
</dbReference>
<feature type="transmembrane region" description="Helical" evidence="1">
    <location>
        <begin position="95"/>
        <end position="115"/>
    </location>
</feature>
<feature type="transmembrane region" description="Helical" evidence="1">
    <location>
        <begin position="249"/>
        <end position="270"/>
    </location>
</feature>
<dbReference type="RefSeq" id="WP_286038290.1">
    <property type="nucleotide sequence ID" value="NZ_CP183077.1"/>
</dbReference>
<accession>A0ABT7MN22</accession>
<organism evidence="2 3">
    <name type="scientific">Exiguobacterium mexicanum</name>
    <dbReference type="NCBI Taxonomy" id="340146"/>
    <lineage>
        <taxon>Bacteria</taxon>
        <taxon>Bacillati</taxon>
        <taxon>Bacillota</taxon>
        <taxon>Bacilli</taxon>
        <taxon>Bacillales</taxon>
        <taxon>Bacillales Family XII. Incertae Sedis</taxon>
        <taxon>Exiguobacterium</taxon>
    </lineage>
</organism>
<keyword evidence="1" id="KW-0812">Transmembrane</keyword>
<evidence type="ECO:0000313" key="3">
    <source>
        <dbReference type="Proteomes" id="UP001230807"/>
    </source>
</evidence>
<protein>
    <submittedName>
        <fullName evidence="2">Multidrug resistance efflux transporter family protein</fullName>
    </submittedName>
</protein>
<sequence length="317" mass="34660">MRPLLLGVLAALFFASTFVLNESMQVGGGSWAYSASLRFLFMIPLLMLVVAVRGGMHRVRLALTETPLPWLVWGTVGFGLFYVPICLAAEVAPPWLIAGTWQVTIIAGALLSPLFRRSDGTRERIPWTALRFSGLILFGVVLMQVEFLADFEPRFLWIGVVPVLIAAFAYPLGNRKMMAHTDLDVFERILGMCIGSLPVWLLLFGYGLTTGAPTNSQLTQTLLVALLSGVVATVLFFKATDLVKHDMGRLATVEATQALEVLFALIGELIFLQAHLPSGLSLVGISLVMVGVVLHSRSQFNVKETVVPVTNRYDKEG</sequence>
<evidence type="ECO:0000313" key="2">
    <source>
        <dbReference type="EMBL" id="MDL5376594.1"/>
    </source>
</evidence>
<dbReference type="EMBL" id="JASWER010000003">
    <property type="protein sequence ID" value="MDL5376594.1"/>
    <property type="molecule type" value="Genomic_DNA"/>
</dbReference>
<feature type="transmembrane region" description="Helical" evidence="1">
    <location>
        <begin position="218"/>
        <end position="237"/>
    </location>
</feature>
<feature type="transmembrane region" description="Helical" evidence="1">
    <location>
        <begin position="68"/>
        <end position="89"/>
    </location>
</feature>
<feature type="transmembrane region" description="Helical" evidence="1">
    <location>
        <begin position="185"/>
        <end position="206"/>
    </location>
</feature>
<feature type="transmembrane region" description="Helical" evidence="1">
    <location>
        <begin position="276"/>
        <end position="294"/>
    </location>
</feature>
<keyword evidence="1" id="KW-0472">Membrane</keyword>
<reference evidence="2 3" key="1">
    <citation type="submission" date="2023-06" db="EMBL/GenBank/DDBJ databases">
        <title>Influencing factors and mechanism of Cr(VI) reduction by facultative anaerobic Exiguobacterium sp. PY14.</title>
        <authorList>
            <person name="Zou L."/>
        </authorList>
    </citation>
    <scope>NUCLEOTIDE SEQUENCE [LARGE SCALE GENOMIC DNA]</scope>
    <source>
        <strain evidence="2 3">PY14</strain>
    </source>
</reference>
<dbReference type="Proteomes" id="UP001230807">
    <property type="component" value="Unassembled WGS sequence"/>
</dbReference>
<keyword evidence="3" id="KW-1185">Reference proteome</keyword>
<proteinExistence type="predicted"/>